<protein>
    <submittedName>
        <fullName evidence="9">Squamous cell carcinoma antigen recognized by T-cells 3</fullName>
    </submittedName>
</protein>
<feature type="compositionally biased region" description="Acidic residues" evidence="7">
    <location>
        <begin position="56"/>
        <end position="69"/>
    </location>
</feature>
<reference evidence="9" key="1">
    <citation type="submission" date="2022-08" db="EMBL/GenBank/DDBJ databases">
        <authorList>
            <person name="Marques A."/>
        </authorList>
    </citation>
    <scope>NUCLEOTIDE SEQUENCE</scope>
    <source>
        <strain evidence="9">RhyPub2mFocal</strain>
        <tissue evidence="9">Leaves</tissue>
    </source>
</reference>
<dbReference type="AlphaFoldDB" id="A0AAV8G9W9"/>
<dbReference type="EMBL" id="JAMFTS010000001">
    <property type="protein sequence ID" value="KAJ4802237.1"/>
    <property type="molecule type" value="Genomic_DNA"/>
</dbReference>
<dbReference type="GO" id="GO:0003723">
    <property type="term" value="F:RNA binding"/>
    <property type="evidence" value="ECO:0007669"/>
    <property type="project" value="UniProtKB-UniRule"/>
</dbReference>
<proteinExistence type="predicted"/>
<comment type="caution">
    <text evidence="9">The sequence shown here is derived from an EMBL/GenBank/DDBJ whole genome shotgun (WGS) entry which is preliminary data.</text>
</comment>
<feature type="region of interest" description="Disordered" evidence="7">
    <location>
        <begin position="738"/>
        <end position="831"/>
    </location>
</feature>
<gene>
    <name evidence="9" type="ORF">LUZ62_014803</name>
</gene>
<dbReference type="Gene3D" id="1.25.40.10">
    <property type="entry name" value="Tetratricopeptide repeat domain"/>
    <property type="match status" value="2"/>
</dbReference>
<dbReference type="PROSITE" id="PS50102">
    <property type="entry name" value="RRM"/>
    <property type="match status" value="1"/>
</dbReference>
<feature type="compositionally biased region" description="Basic and acidic residues" evidence="7">
    <location>
        <begin position="818"/>
        <end position="831"/>
    </location>
</feature>
<dbReference type="InterPro" id="IPR035979">
    <property type="entry name" value="RBD_domain_sf"/>
</dbReference>
<evidence type="ECO:0000256" key="1">
    <source>
        <dbReference type="ARBA" id="ARBA00004123"/>
    </source>
</evidence>
<evidence type="ECO:0000256" key="2">
    <source>
        <dbReference type="ARBA" id="ARBA00022664"/>
    </source>
</evidence>
<accession>A0AAV8G9W9</accession>
<feature type="region of interest" description="Disordered" evidence="7">
    <location>
        <begin position="581"/>
        <end position="660"/>
    </location>
</feature>
<evidence type="ECO:0000256" key="3">
    <source>
        <dbReference type="ARBA" id="ARBA00022737"/>
    </source>
</evidence>
<feature type="compositionally biased region" description="Basic and acidic residues" evidence="7">
    <location>
        <begin position="774"/>
        <end position="790"/>
    </location>
</feature>
<dbReference type="InterPro" id="IPR003107">
    <property type="entry name" value="HAT"/>
</dbReference>
<keyword evidence="10" id="KW-1185">Reference proteome</keyword>
<dbReference type="PANTHER" id="PTHR17204">
    <property type="entry name" value="PRE-MRNA PROCESSING PROTEIN PRP39-RELATED"/>
    <property type="match status" value="1"/>
</dbReference>
<feature type="region of interest" description="Disordered" evidence="7">
    <location>
        <begin position="1"/>
        <end position="69"/>
    </location>
</feature>
<name>A0AAV8G9W9_9POAL</name>
<dbReference type="InterPro" id="IPR012677">
    <property type="entry name" value="Nucleotide-bd_a/b_plait_sf"/>
</dbReference>
<dbReference type="SMART" id="SM00360">
    <property type="entry name" value="RRM"/>
    <property type="match status" value="1"/>
</dbReference>
<feature type="compositionally biased region" description="Basic and acidic residues" evidence="7">
    <location>
        <begin position="624"/>
        <end position="660"/>
    </location>
</feature>
<dbReference type="SUPFAM" id="SSF54928">
    <property type="entry name" value="RNA-binding domain, RBD"/>
    <property type="match status" value="1"/>
</dbReference>
<dbReference type="GO" id="GO:0005634">
    <property type="term" value="C:nucleus"/>
    <property type="evidence" value="ECO:0007669"/>
    <property type="project" value="UniProtKB-SubCell"/>
</dbReference>
<comment type="subcellular location">
    <subcellularLocation>
        <location evidence="1">Nucleus</location>
    </subcellularLocation>
</comment>
<keyword evidence="6" id="KW-0694">RNA-binding</keyword>
<feature type="domain" description="RRM" evidence="8">
    <location>
        <begin position="670"/>
        <end position="755"/>
    </location>
</feature>
<evidence type="ECO:0000256" key="4">
    <source>
        <dbReference type="ARBA" id="ARBA00023187"/>
    </source>
</evidence>
<evidence type="ECO:0000256" key="5">
    <source>
        <dbReference type="ARBA" id="ARBA00023242"/>
    </source>
</evidence>
<dbReference type="GO" id="GO:0008380">
    <property type="term" value="P:RNA splicing"/>
    <property type="evidence" value="ECO:0007669"/>
    <property type="project" value="UniProtKB-KW"/>
</dbReference>
<dbReference type="Gene3D" id="3.30.70.330">
    <property type="match status" value="1"/>
</dbReference>
<dbReference type="SUPFAM" id="SSF48452">
    <property type="entry name" value="TPR-like"/>
    <property type="match status" value="1"/>
</dbReference>
<sequence>MRSSPVESKRLESCSSILMAEGEENLSKTLDPSHPDQEMPPATEDLPSDDSHSDSDSDSDSEEEADEAADALRVQALQQALRNQPLHYDSHLQYINCLRKLGEIDKLRNAREHMNRLFPLSPNLWQDWIADDVSLKLNQGLNSAEAFSEIEQLYERAVQEYLSVPLWCDYINFVQEHDKLVSQCSPGGVTKMRELLERAITAAGFHVSEGSKIWEAYREYEQALLLTIDEENTKDRIRSLFHRQLAVPLENLRTTLMDYKAWEADQGNSNDMDAELDGVPPNVALNYQKASAAYNARKQYEDQLTSPVQSEADKLQHFLNYIKFEESSGDPTRVQILYERAISELPVSSDLWLGYTNYLDRTLKVAPILKSVYYRATRNCPWISELWVGYLLSLERTKSSEEEIRSVFEQSLQCAFQTTKECLDLYLTRIDGLRRRFSLDQEDFDFQLIRQAFMDASDLLSAELSPEELLSLHKYWAKLEINLGKDITAARGVWDILIKKSGSTLESHQGYIAMEVEMGHINEARAIYKRCYAKRFAGTGSEDICHAWVKFEREHGTLEDYDVALKKVTARLNEVMLFKAQQESKGKADHSAVSVKESTNSPLKRKTDQKPNMKLQPPAKRRRQDAPKTQEKFEPDLGKMEIESEEQLQKEEEKGKEIKKPKAEFYDDQCTAFISNLNLRTNEEDLKYFFSDCGGVTAVRLVRDKVTGKSRGYAYVDFSDDQHLQAAIAKNKKTLHGAKLSIARSDPSRSKKSRPGMSGSFRGRGTARNFPPRNESKSSEEGRNPSKEEPSTDAGTSGKEKKVTFMAPRSVMKPLGWNKKDGEGKVEVSGGEELKSNEEFRNLFLKK</sequence>
<dbReference type="GO" id="GO:0006397">
    <property type="term" value="P:mRNA processing"/>
    <property type="evidence" value="ECO:0007669"/>
    <property type="project" value="UniProtKB-KW"/>
</dbReference>
<evidence type="ECO:0000313" key="9">
    <source>
        <dbReference type="EMBL" id="KAJ4802237.1"/>
    </source>
</evidence>
<dbReference type="Proteomes" id="UP001140206">
    <property type="component" value="Chromosome 1"/>
</dbReference>
<dbReference type="InterPro" id="IPR000504">
    <property type="entry name" value="RRM_dom"/>
</dbReference>
<dbReference type="Pfam" id="PF05843">
    <property type="entry name" value="Suf"/>
    <property type="match status" value="1"/>
</dbReference>
<evidence type="ECO:0000259" key="8">
    <source>
        <dbReference type="PROSITE" id="PS50102"/>
    </source>
</evidence>
<keyword evidence="4" id="KW-0508">mRNA splicing</keyword>
<organism evidence="9 10">
    <name type="scientific">Rhynchospora pubera</name>
    <dbReference type="NCBI Taxonomy" id="906938"/>
    <lineage>
        <taxon>Eukaryota</taxon>
        <taxon>Viridiplantae</taxon>
        <taxon>Streptophyta</taxon>
        <taxon>Embryophyta</taxon>
        <taxon>Tracheophyta</taxon>
        <taxon>Spermatophyta</taxon>
        <taxon>Magnoliopsida</taxon>
        <taxon>Liliopsida</taxon>
        <taxon>Poales</taxon>
        <taxon>Cyperaceae</taxon>
        <taxon>Cyperoideae</taxon>
        <taxon>Rhynchosporeae</taxon>
        <taxon>Rhynchospora</taxon>
    </lineage>
</organism>
<evidence type="ECO:0000313" key="10">
    <source>
        <dbReference type="Proteomes" id="UP001140206"/>
    </source>
</evidence>
<dbReference type="Pfam" id="PF00076">
    <property type="entry name" value="RRM_1"/>
    <property type="match status" value="1"/>
</dbReference>
<dbReference type="SMART" id="SM00386">
    <property type="entry name" value="HAT"/>
    <property type="match status" value="10"/>
</dbReference>
<keyword evidence="5" id="KW-0539">Nucleus</keyword>
<keyword evidence="3" id="KW-0677">Repeat</keyword>
<dbReference type="PANTHER" id="PTHR17204:SF25">
    <property type="entry name" value="RRM DOMAIN-CONTAINING PROTEIN"/>
    <property type="match status" value="1"/>
</dbReference>
<keyword evidence="2" id="KW-0507">mRNA processing</keyword>
<dbReference type="InterPro" id="IPR011990">
    <property type="entry name" value="TPR-like_helical_dom_sf"/>
</dbReference>
<evidence type="ECO:0000256" key="6">
    <source>
        <dbReference type="PROSITE-ProRule" id="PRU00176"/>
    </source>
</evidence>
<dbReference type="InterPro" id="IPR008847">
    <property type="entry name" value="Suf"/>
</dbReference>
<evidence type="ECO:0000256" key="7">
    <source>
        <dbReference type="SAM" id="MobiDB-lite"/>
    </source>
</evidence>